<dbReference type="Pfam" id="PF25088">
    <property type="entry name" value="GPKOW_C"/>
    <property type="match status" value="1"/>
</dbReference>
<feature type="compositionally biased region" description="Basic and acidic residues" evidence="3">
    <location>
        <begin position="119"/>
        <end position="129"/>
    </location>
</feature>
<feature type="compositionally biased region" description="Basic and acidic residues" evidence="3">
    <location>
        <begin position="221"/>
        <end position="250"/>
    </location>
</feature>
<organism evidence="5 6">
    <name type="scientific">Ananas comosus</name>
    <name type="common">Pineapple</name>
    <name type="synonym">Ananas ananas</name>
    <dbReference type="NCBI Taxonomy" id="4615"/>
    <lineage>
        <taxon>Eukaryota</taxon>
        <taxon>Viridiplantae</taxon>
        <taxon>Streptophyta</taxon>
        <taxon>Embryophyta</taxon>
        <taxon>Tracheophyta</taxon>
        <taxon>Spermatophyta</taxon>
        <taxon>Magnoliopsida</taxon>
        <taxon>Liliopsida</taxon>
        <taxon>Poales</taxon>
        <taxon>Bromeliaceae</taxon>
        <taxon>Bromelioideae</taxon>
        <taxon>Ananas</taxon>
    </lineage>
</organism>
<dbReference type="AlphaFoldDB" id="A0A199W9R7"/>
<dbReference type="GO" id="GO:0003676">
    <property type="term" value="F:nucleic acid binding"/>
    <property type="evidence" value="ECO:0007669"/>
    <property type="project" value="InterPro"/>
</dbReference>
<feature type="region of interest" description="Disordered" evidence="3">
    <location>
        <begin position="57"/>
        <end position="83"/>
    </location>
</feature>
<feature type="compositionally biased region" description="Basic and acidic residues" evidence="3">
    <location>
        <begin position="269"/>
        <end position="278"/>
    </location>
</feature>
<dbReference type="InterPro" id="IPR000467">
    <property type="entry name" value="G_patch_dom"/>
</dbReference>
<evidence type="ECO:0000313" key="5">
    <source>
        <dbReference type="EMBL" id="OAY85983.1"/>
    </source>
</evidence>
<dbReference type="PANTHER" id="PTHR15818">
    <property type="entry name" value="G PATCH AND KOW-CONTAINING"/>
    <property type="match status" value="1"/>
</dbReference>
<evidence type="ECO:0000259" key="4">
    <source>
        <dbReference type="PROSITE" id="PS50174"/>
    </source>
</evidence>
<evidence type="ECO:0000313" key="6">
    <source>
        <dbReference type="Proteomes" id="UP000092600"/>
    </source>
</evidence>
<feature type="region of interest" description="Disordered" evidence="3">
    <location>
        <begin position="202"/>
        <end position="278"/>
    </location>
</feature>
<gene>
    <name evidence="5" type="ORF">ACMD2_12158</name>
</gene>
<evidence type="ECO:0000256" key="1">
    <source>
        <dbReference type="ARBA" id="ARBA00004123"/>
    </source>
</evidence>
<proteinExistence type="predicted"/>
<feature type="region of interest" description="Disordered" evidence="3">
    <location>
        <begin position="1"/>
        <end position="30"/>
    </location>
</feature>
<dbReference type="Gene3D" id="2.30.30.140">
    <property type="match status" value="1"/>
</dbReference>
<dbReference type="PROSITE" id="PS50174">
    <property type="entry name" value="G_PATCH"/>
    <property type="match status" value="1"/>
</dbReference>
<feature type="domain" description="G-patch" evidence="4">
    <location>
        <begin position="165"/>
        <end position="212"/>
    </location>
</feature>
<comment type="caution">
    <text evidence="5">The sequence shown here is derived from an EMBL/GenBank/DDBJ whole genome shotgun (WGS) entry which is preliminary data.</text>
</comment>
<dbReference type="GO" id="GO:0005681">
    <property type="term" value="C:spliceosomal complex"/>
    <property type="evidence" value="ECO:0007669"/>
    <property type="project" value="TreeGrafter"/>
</dbReference>
<dbReference type="Pfam" id="PF12656">
    <property type="entry name" value="G-patch_2"/>
    <property type="match status" value="1"/>
</dbReference>
<accession>A0A199W9R7</accession>
<dbReference type="PANTHER" id="PTHR15818:SF2">
    <property type="entry name" value="G-PATCH DOMAIN AND KOW MOTIFS-CONTAINING PROTEIN"/>
    <property type="match status" value="1"/>
</dbReference>
<evidence type="ECO:0000256" key="2">
    <source>
        <dbReference type="ARBA" id="ARBA00023242"/>
    </source>
</evidence>
<dbReference type="InterPro" id="IPR045166">
    <property type="entry name" value="Spp2-like"/>
</dbReference>
<dbReference type="Proteomes" id="UP000092600">
    <property type="component" value="Unassembled WGS sequence"/>
</dbReference>
<feature type="region of interest" description="Disordered" evidence="3">
    <location>
        <begin position="96"/>
        <end position="140"/>
    </location>
</feature>
<protein>
    <submittedName>
        <fullName evidence="5">Protein MOS2</fullName>
    </submittedName>
</protein>
<evidence type="ECO:0000256" key="3">
    <source>
        <dbReference type="SAM" id="MobiDB-lite"/>
    </source>
</evidence>
<dbReference type="SMART" id="SM00443">
    <property type="entry name" value="G_patch"/>
    <property type="match status" value="1"/>
</dbReference>
<sequence>MKLSFSLSSKPSSRANSSRAPAAADGDEGREFVTVFDPSQTLAADARSRLVIPPIPNADYLLHPPKKAKYMPPLPSSAADADDPSAAAKFVLDTSGEGPASHIAYGLTLRSGSAADPKPSPDDREDSQSKKSGAAAEDSILRRYKEDMKTLPEDRGFDEFRDVAVEGFGAALLAGYGWSEGKGIGRNNTKGDTNVVQYDRRAGTTGLGYNPSTADPKKKRGEWVFKNDNKDKDRDRESDKVRASKDERREQKKRKKDVSLGCKSSTSSNKREKEEGSDRWLTSHIKVRVISKEFMRGKLYLKKGRIVDVVGPTTCDISMDESRELVQGVDQDMLETAIPKRGGSVLVLYGKHKGVYGSLVERNLEDETGVVRDADSHDMFNVRLEQIAEYVGDPAYLGY</sequence>
<feature type="compositionally biased region" description="Low complexity" evidence="3">
    <location>
        <begin position="1"/>
        <end position="24"/>
    </location>
</feature>
<dbReference type="STRING" id="4615.A0A199W9R7"/>
<comment type="subcellular location">
    <subcellularLocation>
        <location evidence="1">Nucleus</location>
    </subcellularLocation>
</comment>
<dbReference type="EMBL" id="LSRQ01000021">
    <property type="protein sequence ID" value="OAY85983.1"/>
    <property type="molecule type" value="Genomic_DNA"/>
</dbReference>
<reference evidence="5 6" key="1">
    <citation type="journal article" date="2016" name="DNA Res.">
        <title>The draft genome of MD-2 pineapple using hybrid error correction of long reads.</title>
        <authorList>
            <person name="Redwan R.M."/>
            <person name="Saidin A."/>
            <person name="Kumar S.V."/>
        </authorList>
    </citation>
    <scope>NUCLEOTIDE SEQUENCE [LARGE SCALE GENOMIC DNA]</scope>
    <source>
        <strain evidence="6">cv. MD2</strain>
        <tissue evidence="5">Leaf</tissue>
    </source>
</reference>
<keyword evidence="2" id="KW-0539">Nucleus</keyword>
<dbReference type="InterPro" id="IPR026822">
    <property type="entry name" value="Spp2/MOS2_G-patch"/>
</dbReference>
<name>A0A199W9R7_ANACO</name>
<dbReference type="GO" id="GO:0000398">
    <property type="term" value="P:mRNA splicing, via spliceosome"/>
    <property type="evidence" value="ECO:0007669"/>
    <property type="project" value="InterPro"/>
</dbReference>